<evidence type="ECO:0000313" key="2">
    <source>
        <dbReference type="EMBL" id="MFB9210263.1"/>
    </source>
</evidence>
<accession>A0ABV5J0B1</accession>
<dbReference type="RefSeq" id="WP_290249712.1">
    <property type="nucleotide sequence ID" value="NZ_JAUFQT010000002.1"/>
</dbReference>
<dbReference type="SUPFAM" id="SSF51735">
    <property type="entry name" value="NAD(P)-binding Rossmann-fold domains"/>
    <property type="match status" value="1"/>
</dbReference>
<comment type="caution">
    <text evidence="2">The sequence shown here is derived from an EMBL/GenBank/DDBJ whole genome shotgun (WGS) entry which is preliminary data.</text>
</comment>
<protein>
    <submittedName>
        <fullName evidence="2">CoA-binding protein</fullName>
    </submittedName>
</protein>
<evidence type="ECO:0000313" key="3">
    <source>
        <dbReference type="Proteomes" id="UP001589654"/>
    </source>
</evidence>
<dbReference type="InterPro" id="IPR003781">
    <property type="entry name" value="CoA-bd"/>
</dbReference>
<dbReference type="EMBL" id="JBHMEW010000005">
    <property type="protein sequence ID" value="MFB9210263.1"/>
    <property type="molecule type" value="Genomic_DNA"/>
</dbReference>
<keyword evidence="3" id="KW-1185">Reference proteome</keyword>
<dbReference type="PANTHER" id="PTHR33303:SF2">
    <property type="entry name" value="COA-BINDING DOMAIN-CONTAINING PROTEIN"/>
    <property type="match status" value="1"/>
</dbReference>
<organism evidence="2 3">
    <name type="scientific">Echinicola jeungdonensis</name>
    <dbReference type="NCBI Taxonomy" id="709343"/>
    <lineage>
        <taxon>Bacteria</taxon>
        <taxon>Pseudomonadati</taxon>
        <taxon>Bacteroidota</taxon>
        <taxon>Cytophagia</taxon>
        <taxon>Cytophagales</taxon>
        <taxon>Cyclobacteriaceae</taxon>
        <taxon>Echinicola</taxon>
    </lineage>
</organism>
<dbReference type="Proteomes" id="UP001589654">
    <property type="component" value="Unassembled WGS sequence"/>
</dbReference>
<proteinExistence type="predicted"/>
<dbReference type="InterPro" id="IPR036291">
    <property type="entry name" value="NAD(P)-bd_dom_sf"/>
</dbReference>
<dbReference type="PANTHER" id="PTHR33303">
    <property type="entry name" value="CYTOPLASMIC PROTEIN-RELATED"/>
    <property type="match status" value="1"/>
</dbReference>
<dbReference type="Gene3D" id="3.40.50.720">
    <property type="entry name" value="NAD(P)-binding Rossmann-like Domain"/>
    <property type="match status" value="1"/>
</dbReference>
<sequence>MENDLTKKKTLIVGVSQNTSRYAYSATEMLQEHKVPFVPIGINKGEVFGKKIKNLREKPEISNVHTVTLYINPEHQKEWEDYLISLKPKRIIFNPGAENQAFAEKARKENIEVKNACTMVMLSTDQF</sequence>
<dbReference type="Pfam" id="PF13380">
    <property type="entry name" value="CoA_binding_2"/>
    <property type="match status" value="1"/>
</dbReference>
<feature type="domain" description="CoA-binding" evidence="1">
    <location>
        <begin position="8"/>
        <end position="122"/>
    </location>
</feature>
<evidence type="ECO:0000259" key="1">
    <source>
        <dbReference type="Pfam" id="PF13380"/>
    </source>
</evidence>
<name>A0ABV5J0B1_9BACT</name>
<gene>
    <name evidence="2" type="ORF">ACFFUR_00450</name>
</gene>
<reference evidence="2 3" key="1">
    <citation type="submission" date="2024-09" db="EMBL/GenBank/DDBJ databases">
        <authorList>
            <person name="Sun Q."/>
            <person name="Mori K."/>
        </authorList>
    </citation>
    <scope>NUCLEOTIDE SEQUENCE [LARGE SCALE GENOMIC DNA]</scope>
    <source>
        <strain evidence="2 3">CECT 7682</strain>
    </source>
</reference>